<dbReference type="AlphaFoldDB" id="J9FMS8"/>
<accession>J9FMS8</accession>
<evidence type="ECO:0000313" key="2">
    <source>
        <dbReference type="EMBL" id="EJW95743.1"/>
    </source>
</evidence>
<name>J9FMS8_9ZZZZ</name>
<organism evidence="2">
    <name type="scientific">gut metagenome</name>
    <dbReference type="NCBI Taxonomy" id="749906"/>
    <lineage>
        <taxon>unclassified sequences</taxon>
        <taxon>metagenomes</taxon>
        <taxon>organismal metagenomes</taxon>
    </lineage>
</organism>
<sequence length="165" mass="19269">MGKQISTISDMKTTANKTATAPQIKALHAMFRQAGMDDEERHEFIRNFTNGRTDSTKELTMEEARKILDALTPSKEEREAKRTKLREEAKRECKAIYMLSLQISFLNKDFPTDNEADFEMNKAKINQFCKNRTKFRKPITQMNLEELRAVHRQLESIARKENNLL</sequence>
<evidence type="ECO:0000256" key="1">
    <source>
        <dbReference type="SAM" id="MobiDB-lite"/>
    </source>
</evidence>
<reference evidence="2" key="1">
    <citation type="journal article" date="2012" name="PLoS ONE">
        <title>Gene sets for utilization of primary and secondary nutrition supplies in the distal gut of endangered iberian lynx.</title>
        <authorList>
            <person name="Alcaide M."/>
            <person name="Messina E."/>
            <person name="Richter M."/>
            <person name="Bargiela R."/>
            <person name="Peplies J."/>
            <person name="Huws S.A."/>
            <person name="Newbold C.J."/>
            <person name="Golyshin P.N."/>
            <person name="Simon M.A."/>
            <person name="Lopez G."/>
            <person name="Yakimov M.M."/>
            <person name="Ferrer M."/>
        </authorList>
    </citation>
    <scope>NUCLEOTIDE SEQUENCE</scope>
</reference>
<feature type="region of interest" description="Disordered" evidence="1">
    <location>
        <begin position="1"/>
        <end position="20"/>
    </location>
</feature>
<protein>
    <submittedName>
        <fullName evidence="2">Uncharacterized protein</fullName>
    </submittedName>
</protein>
<comment type="caution">
    <text evidence="2">The sequence shown here is derived from an EMBL/GenBank/DDBJ whole genome shotgun (WGS) entry which is preliminary data.</text>
</comment>
<dbReference type="EMBL" id="AMCI01005638">
    <property type="protein sequence ID" value="EJW95743.1"/>
    <property type="molecule type" value="Genomic_DNA"/>
</dbReference>
<proteinExistence type="predicted"/>
<gene>
    <name evidence="2" type="ORF">EVA_16152</name>
</gene>